<dbReference type="KEGG" id="rher:EHE19_007495"/>
<dbReference type="InterPro" id="IPR003029">
    <property type="entry name" value="S1_domain"/>
</dbReference>
<keyword evidence="6" id="KW-0698">rRNA processing</keyword>
<dbReference type="SMART" id="SM00316">
    <property type="entry name" value="S1"/>
    <property type="match status" value="1"/>
</dbReference>
<dbReference type="GO" id="GO:0005737">
    <property type="term" value="C:cytoplasm"/>
    <property type="evidence" value="ECO:0007669"/>
    <property type="project" value="UniProtKB-SubCell"/>
</dbReference>
<dbReference type="SUPFAM" id="SSF50249">
    <property type="entry name" value="Nucleic acid-binding proteins"/>
    <property type="match status" value="1"/>
</dbReference>
<dbReference type="InterPro" id="IPR019307">
    <property type="entry name" value="RNA-bd_AU-1/RNase_E/G"/>
</dbReference>
<keyword evidence="11" id="KW-0699">rRNA-binding</keyword>
<dbReference type="RefSeq" id="WP_137696525.1">
    <property type="nucleotide sequence ID" value="NZ_CP061336.1"/>
</dbReference>
<dbReference type="GO" id="GO:0000049">
    <property type="term" value="F:tRNA binding"/>
    <property type="evidence" value="ECO:0007669"/>
    <property type="project" value="UniProtKB-KW"/>
</dbReference>
<evidence type="ECO:0000256" key="15">
    <source>
        <dbReference type="ARBA" id="ARBA00022884"/>
    </source>
</evidence>
<keyword evidence="8" id="KW-0819">tRNA processing</keyword>
<evidence type="ECO:0000256" key="14">
    <source>
        <dbReference type="ARBA" id="ARBA00022842"/>
    </source>
</evidence>
<keyword evidence="15" id="KW-0694">RNA-binding</keyword>
<evidence type="ECO:0000256" key="13">
    <source>
        <dbReference type="ARBA" id="ARBA00022801"/>
    </source>
</evidence>
<dbReference type="InterPro" id="IPR012340">
    <property type="entry name" value="NA-bd_OB-fold"/>
</dbReference>
<proteinExistence type="inferred from homology"/>
<protein>
    <recommendedName>
        <fullName evidence="4">Ribonuclease G</fullName>
    </recommendedName>
</protein>
<keyword evidence="18" id="KW-1185">Reference proteome</keyword>
<evidence type="ECO:0000256" key="3">
    <source>
        <dbReference type="ARBA" id="ARBA00005663"/>
    </source>
</evidence>
<comment type="similarity">
    <text evidence="3">Belongs to the RNase E/G family. RNase G subfamily.</text>
</comment>
<gene>
    <name evidence="17" type="ORF">EHE19_007495</name>
</gene>
<dbReference type="GO" id="GO:0004540">
    <property type="term" value="F:RNA nuclease activity"/>
    <property type="evidence" value="ECO:0007669"/>
    <property type="project" value="InterPro"/>
</dbReference>
<reference evidence="17 18" key="1">
    <citation type="submission" date="2020-09" db="EMBL/GenBank/DDBJ databases">
        <title>Characterization and genome sequencing of Ruminiclostridium sp. nov. MA18.</title>
        <authorList>
            <person name="Rettenmaier R."/>
            <person name="Kowollik M.-L."/>
            <person name="Liebl W."/>
            <person name="Zverlov V."/>
        </authorList>
    </citation>
    <scope>NUCLEOTIDE SEQUENCE [LARGE SCALE GENOMIC DNA]</scope>
    <source>
        <strain evidence="17 18">MA18</strain>
    </source>
</reference>
<keyword evidence="10" id="KW-0479">Metal-binding</keyword>
<dbReference type="GO" id="GO:0016787">
    <property type="term" value="F:hydrolase activity"/>
    <property type="evidence" value="ECO:0007669"/>
    <property type="project" value="UniProtKB-KW"/>
</dbReference>
<keyword evidence="12" id="KW-0255">Endonuclease</keyword>
<keyword evidence="14" id="KW-0460">Magnesium</keyword>
<evidence type="ECO:0000256" key="7">
    <source>
        <dbReference type="ARBA" id="ARBA00022555"/>
    </source>
</evidence>
<evidence type="ECO:0000256" key="5">
    <source>
        <dbReference type="ARBA" id="ARBA00022490"/>
    </source>
</evidence>
<evidence type="ECO:0000256" key="1">
    <source>
        <dbReference type="ARBA" id="ARBA00001946"/>
    </source>
</evidence>
<evidence type="ECO:0000256" key="10">
    <source>
        <dbReference type="ARBA" id="ARBA00022723"/>
    </source>
</evidence>
<evidence type="ECO:0000256" key="2">
    <source>
        <dbReference type="ARBA" id="ARBA00004496"/>
    </source>
</evidence>
<dbReference type="Gene3D" id="2.40.50.140">
    <property type="entry name" value="Nucleic acid-binding proteins"/>
    <property type="match status" value="1"/>
</dbReference>
<evidence type="ECO:0000256" key="6">
    <source>
        <dbReference type="ARBA" id="ARBA00022552"/>
    </source>
</evidence>
<dbReference type="OrthoDB" id="9804278at2"/>
<comment type="subcellular location">
    <subcellularLocation>
        <location evidence="2">Cytoplasm</location>
    </subcellularLocation>
</comment>
<dbReference type="GO" id="GO:0019843">
    <property type="term" value="F:rRNA binding"/>
    <property type="evidence" value="ECO:0007669"/>
    <property type="project" value="UniProtKB-KW"/>
</dbReference>
<dbReference type="GO" id="GO:0046872">
    <property type="term" value="F:metal ion binding"/>
    <property type="evidence" value="ECO:0007669"/>
    <property type="project" value="UniProtKB-KW"/>
</dbReference>
<feature type="domain" description="S1 motif" evidence="16">
    <location>
        <begin position="39"/>
        <end position="130"/>
    </location>
</feature>
<evidence type="ECO:0000256" key="9">
    <source>
        <dbReference type="ARBA" id="ARBA00022722"/>
    </source>
</evidence>
<dbReference type="AlphaFoldDB" id="A0A4U7JJT8"/>
<dbReference type="Pfam" id="PF10150">
    <property type="entry name" value="RNase_E_G"/>
    <property type="match status" value="1"/>
</dbReference>
<dbReference type="GO" id="GO:0008033">
    <property type="term" value="P:tRNA processing"/>
    <property type="evidence" value="ECO:0007669"/>
    <property type="project" value="UniProtKB-KW"/>
</dbReference>
<evidence type="ECO:0000256" key="12">
    <source>
        <dbReference type="ARBA" id="ARBA00022759"/>
    </source>
</evidence>
<dbReference type="PANTHER" id="PTHR30001:SF0">
    <property type="entry name" value="RIBONUCLEASE G"/>
    <property type="match status" value="1"/>
</dbReference>
<evidence type="ECO:0000256" key="8">
    <source>
        <dbReference type="ARBA" id="ARBA00022694"/>
    </source>
</evidence>
<dbReference type="GO" id="GO:0006364">
    <property type="term" value="P:rRNA processing"/>
    <property type="evidence" value="ECO:0007669"/>
    <property type="project" value="UniProtKB-KW"/>
</dbReference>
<name>A0A4U7JJT8_9FIRM</name>
<dbReference type="PROSITE" id="PS50126">
    <property type="entry name" value="S1"/>
    <property type="match status" value="1"/>
</dbReference>
<keyword evidence="13" id="KW-0378">Hydrolase</keyword>
<dbReference type="PANTHER" id="PTHR30001">
    <property type="entry name" value="RIBONUCLEASE"/>
    <property type="match status" value="1"/>
</dbReference>
<evidence type="ECO:0000313" key="18">
    <source>
        <dbReference type="Proteomes" id="UP000306409"/>
    </source>
</evidence>
<evidence type="ECO:0000256" key="4">
    <source>
        <dbReference type="ARBA" id="ARBA00017719"/>
    </source>
</evidence>
<dbReference type="EMBL" id="CP061336">
    <property type="protein sequence ID" value="QNU68250.1"/>
    <property type="molecule type" value="Genomic_DNA"/>
</dbReference>
<dbReference type="Pfam" id="PF20833">
    <property type="entry name" value="RNase_E_G_Thio"/>
    <property type="match status" value="1"/>
</dbReference>
<dbReference type="GO" id="GO:0004519">
    <property type="term" value="F:endonuclease activity"/>
    <property type="evidence" value="ECO:0007669"/>
    <property type="project" value="UniProtKB-KW"/>
</dbReference>
<dbReference type="CDD" id="cd04453">
    <property type="entry name" value="S1_RNase_E"/>
    <property type="match status" value="1"/>
</dbReference>
<evidence type="ECO:0000313" key="17">
    <source>
        <dbReference type="EMBL" id="QNU68250.1"/>
    </source>
</evidence>
<dbReference type="InterPro" id="IPR048583">
    <property type="entry name" value="RNase_E_G_thioredoxin-like"/>
</dbReference>
<keyword evidence="5" id="KW-0963">Cytoplasm</keyword>
<keyword evidence="9" id="KW-0540">Nuclease</keyword>
<sequence length="499" mass="56833">MINEMIVDVNEAEIRVGILEDKELAEIHIERTSHQGLVGNIYRGKVSSVLPGMQAAFIDIGYEKNAFLYVGDAIPQKDYSDDEMEVYRDFAEYSISDILKVGQELTVQVIKEPIGTKGPRVSTHITLPGRNLVLLPNADYVGISRRIESDEERQKLKKIAEKLKPDNMGLIVRTVSEGKNEEDFIEDVSFLTKLWEKIKQMESSGPVPRCIHKDVNLVYRSVRDLFTWDIDRFVINDEKEYYKVIELVEMISPALKNRVELFQKDYDIFDYYQIETKIQRALSRKVWLKCGGYIVIDKTEALTVIDVNTGKFVGNNNLEDTVLKTNIEATREIAKQLRLRDIGGIVIIDFIDMNNSEHQQMVLDSLKQCLKNDRTKAIVLGMTQLGLVEMTRKKMRQELSTIMTCDCPLCEGTGKVYTSETNAMEVLKKIKEYLGTTKAKEVIFEVHPSVVSVIEENINKISDLNAAKKVDVRVSASTSSDFKPNELKIKVIDNNSLLC</sequence>
<keyword evidence="7" id="KW-0820">tRNA-binding</keyword>
<dbReference type="InterPro" id="IPR004659">
    <property type="entry name" value="RNase_E/G"/>
</dbReference>
<evidence type="ECO:0000259" key="16">
    <source>
        <dbReference type="PROSITE" id="PS50126"/>
    </source>
</evidence>
<comment type="cofactor">
    <cofactor evidence="1">
        <name>Mg(2+)</name>
        <dbReference type="ChEBI" id="CHEBI:18420"/>
    </cofactor>
</comment>
<dbReference type="NCBIfam" id="TIGR00757">
    <property type="entry name" value="RNaseEG"/>
    <property type="match status" value="1"/>
</dbReference>
<dbReference type="Gene3D" id="3.40.1260.20">
    <property type="entry name" value="Ribonuclease E, catalytic domain"/>
    <property type="match status" value="1"/>
</dbReference>
<dbReference type="Proteomes" id="UP000306409">
    <property type="component" value="Chromosome"/>
</dbReference>
<accession>A0A4U7JJT8</accession>
<evidence type="ECO:0000256" key="11">
    <source>
        <dbReference type="ARBA" id="ARBA00022730"/>
    </source>
</evidence>
<organism evidence="17 18">
    <name type="scientific">Ruminiclostridium herbifermentans</name>
    <dbReference type="NCBI Taxonomy" id="2488810"/>
    <lineage>
        <taxon>Bacteria</taxon>
        <taxon>Bacillati</taxon>
        <taxon>Bacillota</taxon>
        <taxon>Clostridia</taxon>
        <taxon>Eubacteriales</taxon>
        <taxon>Oscillospiraceae</taxon>
        <taxon>Ruminiclostridium</taxon>
    </lineage>
</organism>